<dbReference type="InterPro" id="IPR015856">
    <property type="entry name" value="ABC_transpr_CbiO/EcfA_su"/>
</dbReference>
<dbReference type="PROSITE" id="PS50893">
    <property type="entry name" value="ABC_TRANSPORTER_2"/>
    <property type="match status" value="2"/>
</dbReference>
<dbReference type="PANTHER" id="PTHR43553:SF24">
    <property type="entry name" value="ENERGY-COUPLING FACTOR TRANSPORTER ATP-BINDING PROTEIN ECFA1"/>
    <property type="match status" value="1"/>
</dbReference>
<organism evidence="6 7">
    <name type="scientific">Paenirhodobacter populi</name>
    <dbReference type="NCBI Taxonomy" id="2306993"/>
    <lineage>
        <taxon>Bacteria</taxon>
        <taxon>Pseudomonadati</taxon>
        <taxon>Pseudomonadota</taxon>
        <taxon>Alphaproteobacteria</taxon>
        <taxon>Rhodobacterales</taxon>
        <taxon>Rhodobacter group</taxon>
        <taxon>Paenirhodobacter</taxon>
    </lineage>
</organism>
<dbReference type="CDD" id="cd03225">
    <property type="entry name" value="ABC_cobalt_CbiO_domain1"/>
    <property type="match status" value="2"/>
</dbReference>
<evidence type="ECO:0000256" key="1">
    <source>
        <dbReference type="ARBA" id="ARBA00005417"/>
    </source>
</evidence>
<keyword evidence="3" id="KW-0547">Nucleotide-binding</keyword>
<dbReference type="GO" id="GO:0005524">
    <property type="term" value="F:ATP binding"/>
    <property type="evidence" value="ECO:0007669"/>
    <property type="project" value="UniProtKB-KW"/>
</dbReference>
<feature type="domain" description="ABC transporter" evidence="5">
    <location>
        <begin position="260"/>
        <end position="496"/>
    </location>
</feature>
<proteinExistence type="inferred from homology"/>
<dbReference type="EMBL" id="SAUX01000005">
    <property type="protein sequence ID" value="RWR31134.1"/>
    <property type="molecule type" value="Genomic_DNA"/>
</dbReference>
<evidence type="ECO:0000256" key="2">
    <source>
        <dbReference type="ARBA" id="ARBA00022448"/>
    </source>
</evidence>
<dbReference type="GO" id="GO:0016887">
    <property type="term" value="F:ATP hydrolysis activity"/>
    <property type="evidence" value="ECO:0007669"/>
    <property type="project" value="InterPro"/>
</dbReference>
<keyword evidence="2" id="KW-0813">Transport</keyword>
<dbReference type="OrthoDB" id="9782163at2"/>
<dbReference type="Proteomes" id="UP000285295">
    <property type="component" value="Unassembled WGS sequence"/>
</dbReference>
<dbReference type="RefSeq" id="WP_128236672.1">
    <property type="nucleotide sequence ID" value="NZ_SAUX01000005.1"/>
</dbReference>
<accession>A0A443KEA2</accession>
<feature type="domain" description="ABC transporter" evidence="5">
    <location>
        <begin position="2"/>
        <end position="241"/>
    </location>
</feature>
<dbReference type="GO" id="GO:0043190">
    <property type="term" value="C:ATP-binding cassette (ABC) transporter complex"/>
    <property type="evidence" value="ECO:0007669"/>
    <property type="project" value="TreeGrafter"/>
</dbReference>
<dbReference type="SUPFAM" id="SSF52540">
    <property type="entry name" value="P-loop containing nucleoside triphosphate hydrolases"/>
    <property type="match status" value="2"/>
</dbReference>
<evidence type="ECO:0000259" key="5">
    <source>
        <dbReference type="PROSITE" id="PS50893"/>
    </source>
</evidence>
<dbReference type="SMART" id="SM00382">
    <property type="entry name" value="AAA"/>
    <property type="match status" value="2"/>
</dbReference>
<dbReference type="InterPro" id="IPR003593">
    <property type="entry name" value="AAA+_ATPase"/>
</dbReference>
<sequence>MLSVKRLGLGFEGRLPLVREVSFGLNAGRRLLICGATGSGKTTLLQAVAGVIPRLMPNPGYQGEVELDGTPMGDIPKDDLFQMVGLVGQNVEEQLWDLGTEDLIAFPMENRAMARDEIRARVGAVMRRLELTHLTGRRVLSLSGGERRMVAMAAALASGSKLLILDEPTTGLDPEARSRLRRALREETGRDTAVLIADQDAAALGDVVDEIALLAEGRLSVPRAPEEVLSQDALWREAGLLPPRAPRHPRETQPTGPRLLSVEGLRTRLARPDGTPILRDAGFTLAAGEAVAVLGRNGAGKTTLFKSLLGLLPIAAGKIILDGQEAQRWTTAKRARQIAYVPQNMRQILFNLTVIEEMLFAITAKAGVGDTAARARASELLARYDLAGQEETNPFALSARQQGQLGLACAEATGAPIAIIDEPLLARDLRGRDLLERFVLGMRAAGRAVMVITHDLELADDIASRMLIVGQGGIAFDGPVEAGWRSDAFAALGWELPFGLAGTN</sequence>
<dbReference type="GO" id="GO:0042626">
    <property type="term" value="F:ATPase-coupled transmembrane transporter activity"/>
    <property type="evidence" value="ECO:0007669"/>
    <property type="project" value="TreeGrafter"/>
</dbReference>
<dbReference type="PROSITE" id="PS00211">
    <property type="entry name" value="ABC_TRANSPORTER_1"/>
    <property type="match status" value="1"/>
</dbReference>
<dbReference type="InterPro" id="IPR017871">
    <property type="entry name" value="ABC_transporter-like_CS"/>
</dbReference>
<evidence type="ECO:0000256" key="3">
    <source>
        <dbReference type="ARBA" id="ARBA00022741"/>
    </source>
</evidence>
<reference evidence="6 7" key="2">
    <citation type="submission" date="2019-01" db="EMBL/GenBank/DDBJ databases">
        <authorList>
            <person name="Li Y."/>
        </authorList>
    </citation>
    <scope>NUCLEOTIDE SEQUENCE [LARGE SCALE GENOMIC DNA]</scope>
    <source>
        <strain evidence="6 7">D19-10-3-21</strain>
    </source>
</reference>
<dbReference type="InterPro" id="IPR050095">
    <property type="entry name" value="ECF_ABC_transporter_ATP-bd"/>
</dbReference>
<evidence type="ECO:0000313" key="6">
    <source>
        <dbReference type="EMBL" id="RWR31134.1"/>
    </source>
</evidence>
<protein>
    <submittedName>
        <fullName evidence="6">ATP-binding cassette domain-containing protein</fullName>
    </submittedName>
</protein>
<keyword evidence="4 6" id="KW-0067">ATP-binding</keyword>
<comment type="similarity">
    <text evidence="1">Belongs to the ABC transporter superfamily.</text>
</comment>
<evidence type="ECO:0000313" key="7">
    <source>
        <dbReference type="Proteomes" id="UP000285295"/>
    </source>
</evidence>
<dbReference type="Gene3D" id="3.40.50.300">
    <property type="entry name" value="P-loop containing nucleotide triphosphate hydrolases"/>
    <property type="match status" value="2"/>
</dbReference>
<dbReference type="InterPro" id="IPR027417">
    <property type="entry name" value="P-loop_NTPase"/>
</dbReference>
<dbReference type="AlphaFoldDB" id="A0A443KEA2"/>
<comment type="caution">
    <text evidence="6">The sequence shown here is derived from an EMBL/GenBank/DDBJ whole genome shotgun (WGS) entry which is preliminary data.</text>
</comment>
<dbReference type="Pfam" id="PF00005">
    <property type="entry name" value="ABC_tran"/>
    <property type="match status" value="2"/>
</dbReference>
<reference evidence="6 7" key="1">
    <citation type="submission" date="2019-01" db="EMBL/GenBank/DDBJ databases">
        <title>Sinorhodobacter populi sp. nov. isolated from the symptomatic bark tissue of Populus euramericana canker.</title>
        <authorList>
            <person name="Xu G."/>
        </authorList>
    </citation>
    <scope>NUCLEOTIDE SEQUENCE [LARGE SCALE GENOMIC DNA]</scope>
    <source>
        <strain evidence="6 7">D19-10-3-21</strain>
    </source>
</reference>
<name>A0A443KEA2_9RHOB</name>
<dbReference type="InterPro" id="IPR003439">
    <property type="entry name" value="ABC_transporter-like_ATP-bd"/>
</dbReference>
<gene>
    <name evidence="6" type="ORF">D2T31_05415</name>
</gene>
<evidence type="ECO:0000256" key="4">
    <source>
        <dbReference type="ARBA" id="ARBA00022840"/>
    </source>
</evidence>
<dbReference type="PANTHER" id="PTHR43553">
    <property type="entry name" value="HEAVY METAL TRANSPORTER"/>
    <property type="match status" value="1"/>
</dbReference>